<evidence type="ECO:0000256" key="1">
    <source>
        <dbReference type="SAM" id="MobiDB-lite"/>
    </source>
</evidence>
<dbReference type="AlphaFoldDB" id="A0A0S3TEX7"/>
<name>A0A0S3TEX7_PHAAN</name>
<proteinExistence type="predicted"/>
<dbReference type="EMBL" id="AP015963">
    <property type="protein sequence ID" value="BAU03650.1"/>
    <property type="molecule type" value="Genomic_DNA"/>
</dbReference>
<protein>
    <submittedName>
        <fullName evidence="2">Uncharacterized protein</fullName>
    </submittedName>
</protein>
<accession>A0A0S3TEX7</accession>
<sequence>MQNIDYSRCFSTQRNSRLHGSAATLQTEEAQPWQQVGTSSNSSTSRSSSLTSSNSIHAYHNQALHHSNTVQPVAVQLAHGGRSSKISTPLLLTQQLVQFGEVEEEKHVAEVSRLVSSTSQ</sequence>
<organism evidence="2">
    <name type="scientific">Vigna angularis var. angularis</name>
    <dbReference type="NCBI Taxonomy" id="157739"/>
    <lineage>
        <taxon>Eukaryota</taxon>
        <taxon>Viridiplantae</taxon>
        <taxon>Streptophyta</taxon>
        <taxon>Embryophyta</taxon>
        <taxon>Tracheophyta</taxon>
        <taxon>Spermatophyta</taxon>
        <taxon>Magnoliopsida</taxon>
        <taxon>eudicotyledons</taxon>
        <taxon>Gunneridae</taxon>
        <taxon>Pentapetalae</taxon>
        <taxon>rosids</taxon>
        <taxon>fabids</taxon>
        <taxon>Fabales</taxon>
        <taxon>Fabaceae</taxon>
        <taxon>Papilionoideae</taxon>
        <taxon>50 kb inversion clade</taxon>
        <taxon>NPAAA clade</taxon>
        <taxon>indigoferoid/millettioid clade</taxon>
        <taxon>Phaseoleae</taxon>
        <taxon>Vigna</taxon>
    </lineage>
</organism>
<reference evidence="2" key="1">
    <citation type="journal article" date="2015" name="Sci. Rep.">
        <title>The power of single molecule real-time sequencing technology in the de novo assembly of a eukaryotic genome.</title>
        <authorList>
            <person name="Sakai H."/>
            <person name="Naito K."/>
            <person name="Ogiso-Tanaka E."/>
            <person name="Takahashi Y."/>
            <person name="Iseki K."/>
            <person name="Muto C."/>
            <person name="Satou K."/>
            <person name="Teruya K."/>
            <person name="Shiroma A."/>
            <person name="Shimoji M."/>
            <person name="Hirano T."/>
            <person name="Itoh T."/>
            <person name="Kaga A."/>
            <person name="Tomooka N."/>
        </authorList>
    </citation>
    <scope>NUCLEOTIDE SEQUENCE</scope>
</reference>
<feature type="compositionally biased region" description="Polar residues" evidence="1">
    <location>
        <begin position="23"/>
        <end position="37"/>
    </location>
</feature>
<gene>
    <name evidence="2" type="primary">Vigan.UMG150400</name>
    <name evidence="2" type="ORF">VIGAN_UM150400</name>
</gene>
<feature type="region of interest" description="Disordered" evidence="1">
    <location>
        <begin position="14"/>
        <end position="67"/>
    </location>
</feature>
<evidence type="ECO:0000313" key="2">
    <source>
        <dbReference type="EMBL" id="BAU03650.1"/>
    </source>
</evidence>
<feature type="compositionally biased region" description="Low complexity" evidence="1">
    <location>
        <begin position="38"/>
        <end position="55"/>
    </location>
</feature>